<dbReference type="AlphaFoldDB" id="A0A917F248"/>
<dbReference type="InterPro" id="IPR011009">
    <property type="entry name" value="Kinase-like_dom_sf"/>
</dbReference>
<comment type="caution">
    <text evidence="2">The sequence shown here is derived from an EMBL/GenBank/DDBJ whole genome shotgun (WGS) entry which is preliminary data.</text>
</comment>
<organism evidence="2 3">
    <name type="scientific">Marmoricola endophyticus</name>
    <dbReference type="NCBI Taxonomy" id="2040280"/>
    <lineage>
        <taxon>Bacteria</taxon>
        <taxon>Bacillati</taxon>
        <taxon>Actinomycetota</taxon>
        <taxon>Actinomycetes</taxon>
        <taxon>Propionibacteriales</taxon>
        <taxon>Nocardioidaceae</taxon>
        <taxon>Marmoricola</taxon>
    </lineage>
</organism>
<name>A0A917F248_9ACTN</name>
<protein>
    <recommendedName>
        <fullName evidence="1">Aminoglycoside phosphotransferase domain-containing protein</fullName>
    </recommendedName>
</protein>
<dbReference type="EMBL" id="BMKQ01000001">
    <property type="protein sequence ID" value="GGF37348.1"/>
    <property type="molecule type" value="Genomic_DNA"/>
</dbReference>
<dbReference type="Gene3D" id="3.30.200.20">
    <property type="entry name" value="Phosphorylase Kinase, domain 1"/>
    <property type="match status" value="1"/>
</dbReference>
<dbReference type="Gene3D" id="3.90.1200.10">
    <property type="match status" value="1"/>
</dbReference>
<dbReference type="SUPFAM" id="SSF56112">
    <property type="entry name" value="Protein kinase-like (PK-like)"/>
    <property type="match status" value="1"/>
</dbReference>
<evidence type="ECO:0000313" key="3">
    <source>
        <dbReference type="Proteomes" id="UP000649179"/>
    </source>
</evidence>
<evidence type="ECO:0000259" key="1">
    <source>
        <dbReference type="Pfam" id="PF01636"/>
    </source>
</evidence>
<sequence length="317" mass="35174">MSQPTPRVDLPQVPHGATAQRLTWRFLPRALRAAVEQRLGGEVVADESKESGFTTGFASVLRTADGGSVFLKAASVVAQEQVAAAYRDEITVLRALAAHDRALPMPRPLWVLDDDAWVAIGFEVVEGRPPRRPWRAVELERALDLAEEIAAATDPVPAGLALRTISEAEPSLLHAWEMLPDRPHRDEALALASSYADLPLTAFCHSDLRDDNVLLDDGSAYAVDWNHACLSTPWQDTVDLLVSAYGDGLDVEEVLARRALTRDVDPEHVDRWLAALSGFMADAALRPAPLNSPHLRTHSRWYAEATWRWLGERRRWH</sequence>
<dbReference type="Proteomes" id="UP000649179">
    <property type="component" value="Unassembled WGS sequence"/>
</dbReference>
<accession>A0A917F248</accession>
<gene>
    <name evidence="2" type="ORF">GCM10011519_08590</name>
</gene>
<proteinExistence type="predicted"/>
<evidence type="ECO:0000313" key="2">
    <source>
        <dbReference type="EMBL" id="GGF37348.1"/>
    </source>
</evidence>
<feature type="domain" description="Aminoglycoside phosphotransferase" evidence="1">
    <location>
        <begin position="59"/>
        <end position="257"/>
    </location>
</feature>
<reference evidence="2" key="1">
    <citation type="journal article" date="2014" name="Int. J. Syst. Evol. Microbiol.">
        <title>Complete genome sequence of Corynebacterium casei LMG S-19264T (=DSM 44701T), isolated from a smear-ripened cheese.</title>
        <authorList>
            <consortium name="US DOE Joint Genome Institute (JGI-PGF)"/>
            <person name="Walter F."/>
            <person name="Albersmeier A."/>
            <person name="Kalinowski J."/>
            <person name="Ruckert C."/>
        </authorList>
    </citation>
    <scope>NUCLEOTIDE SEQUENCE</scope>
    <source>
        <strain evidence="2">CGMCC 1.16067</strain>
    </source>
</reference>
<keyword evidence="3" id="KW-1185">Reference proteome</keyword>
<reference evidence="2" key="2">
    <citation type="submission" date="2020-09" db="EMBL/GenBank/DDBJ databases">
        <authorList>
            <person name="Sun Q."/>
            <person name="Zhou Y."/>
        </authorList>
    </citation>
    <scope>NUCLEOTIDE SEQUENCE</scope>
    <source>
        <strain evidence="2">CGMCC 1.16067</strain>
    </source>
</reference>
<dbReference type="InterPro" id="IPR002575">
    <property type="entry name" value="Aminoglycoside_PTrfase"/>
</dbReference>
<dbReference type="RefSeq" id="WP_188778538.1">
    <property type="nucleotide sequence ID" value="NZ_BMKQ01000001.1"/>
</dbReference>
<dbReference type="Pfam" id="PF01636">
    <property type="entry name" value="APH"/>
    <property type="match status" value="1"/>
</dbReference>